<name>A0ABD5PWL4_9EURY</name>
<dbReference type="Gene3D" id="3.40.50.300">
    <property type="entry name" value="P-loop containing nucleotide triphosphate hydrolases"/>
    <property type="match status" value="1"/>
</dbReference>
<dbReference type="EMBL" id="JBHSHT010000001">
    <property type="protein sequence ID" value="MFC4822857.1"/>
    <property type="molecule type" value="Genomic_DNA"/>
</dbReference>
<dbReference type="InterPro" id="IPR041664">
    <property type="entry name" value="AAA_16"/>
</dbReference>
<dbReference type="Gene3D" id="1.10.8.60">
    <property type="match status" value="1"/>
</dbReference>
<evidence type="ECO:0000313" key="3">
    <source>
        <dbReference type="Proteomes" id="UP001595945"/>
    </source>
</evidence>
<gene>
    <name evidence="2" type="ORF">ACFO9K_01140</name>
</gene>
<organism evidence="2 3">
    <name type="scientific">Halorussus aquaticus</name>
    <dbReference type="NCBI Taxonomy" id="2953748"/>
    <lineage>
        <taxon>Archaea</taxon>
        <taxon>Methanobacteriati</taxon>
        <taxon>Methanobacteriota</taxon>
        <taxon>Stenosarchaea group</taxon>
        <taxon>Halobacteria</taxon>
        <taxon>Halobacteriales</taxon>
        <taxon>Haladaptataceae</taxon>
        <taxon>Halorussus</taxon>
    </lineage>
</organism>
<feature type="domain" description="Orc1-like AAA ATPase" evidence="1">
    <location>
        <begin position="34"/>
        <end position="171"/>
    </location>
</feature>
<dbReference type="InterPro" id="IPR027417">
    <property type="entry name" value="P-loop_NTPase"/>
</dbReference>
<keyword evidence="3" id="KW-1185">Reference proteome</keyword>
<proteinExistence type="predicted"/>
<accession>A0ABD5PWL4</accession>
<reference evidence="2 3" key="1">
    <citation type="journal article" date="2019" name="Int. J. Syst. Evol. Microbiol.">
        <title>The Global Catalogue of Microorganisms (GCM) 10K type strain sequencing project: providing services to taxonomists for standard genome sequencing and annotation.</title>
        <authorList>
            <consortium name="The Broad Institute Genomics Platform"/>
            <consortium name="The Broad Institute Genome Sequencing Center for Infectious Disease"/>
            <person name="Wu L."/>
            <person name="Ma J."/>
        </authorList>
    </citation>
    <scope>NUCLEOTIDE SEQUENCE [LARGE SCALE GENOMIC DNA]</scope>
    <source>
        <strain evidence="2 3">XZYJ18</strain>
    </source>
</reference>
<dbReference type="GeneID" id="73046101"/>
<dbReference type="Proteomes" id="UP001595945">
    <property type="component" value="Unassembled WGS sequence"/>
</dbReference>
<comment type="caution">
    <text evidence="2">The sequence shown here is derived from an EMBL/GenBank/DDBJ whole genome shotgun (WGS) entry which is preliminary data.</text>
</comment>
<protein>
    <submittedName>
        <fullName evidence="2">Cdc6/Cdc18 family protein</fullName>
    </submittedName>
</protein>
<sequence length="384" mass="41940">MDLEERIARRQATRGDDLFVDRSPLNPAVHLPDPVGRGPVLERLLDVLDPVFDRRLPPDAAVYGPKGAGKSALVSALFAHLNDQFGRQHRRIGTTTRAGTATDTVEFVHVDAYRTTSEFQFYHTLLDAVVEESVPRRGVGTEEFRERLVEQFSSPARKAVVAVDHVAEPSSPSGGELREWFAPVADDASLVVVGRAVPDDWDSKTVHVPEYRQHALVDILTERASRALTSSALRLGQARHLAEWASGDAHDALAAAFGAADLADADGVDRIRASDVDAGIADVPDDGIHVGRVFALPENRRKVLLELVSLEATPPIDEAASAIAERSDLSAATVKRFLYELAECGVLERVQTEATDGSGRRPSRTVPRFPTIPFRRFEGELRAE</sequence>
<dbReference type="AlphaFoldDB" id="A0ABD5PWL4"/>
<dbReference type="Pfam" id="PF13191">
    <property type="entry name" value="AAA_16"/>
    <property type="match status" value="1"/>
</dbReference>
<dbReference type="SUPFAM" id="SSF52540">
    <property type="entry name" value="P-loop containing nucleoside triphosphate hydrolases"/>
    <property type="match status" value="1"/>
</dbReference>
<dbReference type="RefSeq" id="WP_254267631.1">
    <property type="nucleotide sequence ID" value="NZ_CP100400.1"/>
</dbReference>
<evidence type="ECO:0000313" key="2">
    <source>
        <dbReference type="EMBL" id="MFC4822857.1"/>
    </source>
</evidence>
<evidence type="ECO:0000259" key="1">
    <source>
        <dbReference type="Pfam" id="PF13191"/>
    </source>
</evidence>